<feature type="transmembrane region" description="Helical" evidence="1">
    <location>
        <begin position="12"/>
        <end position="30"/>
    </location>
</feature>
<dbReference type="Proteomes" id="UP000054498">
    <property type="component" value="Unassembled WGS sequence"/>
</dbReference>
<dbReference type="Gene3D" id="3.40.30.10">
    <property type="entry name" value="Glutaredoxin"/>
    <property type="match status" value="1"/>
</dbReference>
<dbReference type="KEGG" id="mng:MNEG_2500"/>
<dbReference type="InterPro" id="IPR036249">
    <property type="entry name" value="Thioredoxin-like_sf"/>
</dbReference>
<evidence type="ECO:0000313" key="3">
    <source>
        <dbReference type="Proteomes" id="UP000054498"/>
    </source>
</evidence>
<evidence type="ECO:0008006" key="4">
    <source>
        <dbReference type="Google" id="ProtNLM"/>
    </source>
</evidence>
<evidence type="ECO:0000256" key="1">
    <source>
        <dbReference type="SAM" id="Phobius"/>
    </source>
</evidence>
<keyword evidence="1" id="KW-0812">Transmembrane</keyword>
<dbReference type="STRING" id="145388.A0A0D2NL15"/>
<gene>
    <name evidence="2" type="ORF">MNEG_2500</name>
</gene>
<feature type="transmembrane region" description="Helical" evidence="1">
    <location>
        <begin position="88"/>
        <end position="114"/>
    </location>
</feature>
<name>A0A0D2NL15_9CHLO</name>
<keyword evidence="3" id="KW-1185">Reference proteome</keyword>
<keyword evidence="1" id="KW-1133">Transmembrane helix</keyword>
<dbReference type="SUPFAM" id="SSF52833">
    <property type="entry name" value="Thioredoxin-like"/>
    <property type="match status" value="1"/>
</dbReference>
<sequence>MGAVPRFATSYYIVNTLLVGSYVLVRLWFAKSDPDTRRGQIKTDEQLLSWEKQAALALAAVLAFRLWRRRSADHAASDAFFYSKASKGAVLGMMAFMIDFRLLAWYCLAFWGAYALLPQPMIDLAESGDVASLTPTTLKEASLSNDYATMVFFYSAVHSTSVAAAPSFLQVASEFSSGKLRFGAFDVSIWPRAAAEVRMTCNTWSNQLPAVVLYEKGKEWGRLPPVGSDPSKRNYYRTGDIIRLFKLAERFNRPLDVSGSKRH</sequence>
<dbReference type="RefSeq" id="XP_013904475.1">
    <property type="nucleotide sequence ID" value="XM_014049021.1"/>
</dbReference>
<dbReference type="AlphaFoldDB" id="A0A0D2NL15"/>
<accession>A0A0D2NL15</accession>
<keyword evidence="1" id="KW-0472">Membrane</keyword>
<organism evidence="2 3">
    <name type="scientific">Monoraphidium neglectum</name>
    <dbReference type="NCBI Taxonomy" id="145388"/>
    <lineage>
        <taxon>Eukaryota</taxon>
        <taxon>Viridiplantae</taxon>
        <taxon>Chlorophyta</taxon>
        <taxon>core chlorophytes</taxon>
        <taxon>Chlorophyceae</taxon>
        <taxon>CS clade</taxon>
        <taxon>Sphaeropleales</taxon>
        <taxon>Selenastraceae</taxon>
        <taxon>Monoraphidium</taxon>
    </lineage>
</organism>
<reference evidence="2 3" key="1">
    <citation type="journal article" date="2013" name="BMC Genomics">
        <title>Reconstruction of the lipid metabolism for the microalga Monoraphidium neglectum from its genome sequence reveals characteristics suitable for biofuel production.</title>
        <authorList>
            <person name="Bogen C."/>
            <person name="Al-Dilaimi A."/>
            <person name="Albersmeier A."/>
            <person name="Wichmann J."/>
            <person name="Grundmann M."/>
            <person name="Rupp O."/>
            <person name="Lauersen K.J."/>
            <person name="Blifernez-Klassen O."/>
            <person name="Kalinowski J."/>
            <person name="Goesmann A."/>
            <person name="Mussgnug J.H."/>
            <person name="Kruse O."/>
        </authorList>
    </citation>
    <scope>NUCLEOTIDE SEQUENCE [LARGE SCALE GENOMIC DNA]</scope>
    <source>
        <strain evidence="2 3">SAG 48.87</strain>
    </source>
</reference>
<protein>
    <recommendedName>
        <fullName evidence="4">Thioredoxin domain-containing protein</fullName>
    </recommendedName>
</protein>
<dbReference type="OrthoDB" id="20229at2759"/>
<dbReference type="EMBL" id="KK100503">
    <property type="protein sequence ID" value="KIZ05456.1"/>
    <property type="molecule type" value="Genomic_DNA"/>
</dbReference>
<proteinExistence type="predicted"/>
<evidence type="ECO:0000313" key="2">
    <source>
        <dbReference type="EMBL" id="KIZ05456.1"/>
    </source>
</evidence>
<dbReference type="GeneID" id="25735378"/>